<accession>X1MKS9</accession>
<dbReference type="AlphaFoldDB" id="X1MKS9"/>
<reference evidence="1" key="1">
    <citation type="journal article" date="2014" name="Front. Microbiol.">
        <title>High frequency of phylogenetically diverse reductive dehalogenase-homologous genes in deep subseafloor sedimentary metagenomes.</title>
        <authorList>
            <person name="Kawai M."/>
            <person name="Futagami T."/>
            <person name="Toyoda A."/>
            <person name="Takaki Y."/>
            <person name="Nishi S."/>
            <person name="Hori S."/>
            <person name="Arai W."/>
            <person name="Tsubouchi T."/>
            <person name="Morono Y."/>
            <person name="Uchiyama I."/>
            <person name="Ito T."/>
            <person name="Fujiyama A."/>
            <person name="Inagaki F."/>
            <person name="Takami H."/>
        </authorList>
    </citation>
    <scope>NUCLEOTIDE SEQUENCE</scope>
    <source>
        <strain evidence="1">Expedition CK06-06</strain>
    </source>
</reference>
<gene>
    <name evidence="1" type="ORF">S06H3_34730</name>
</gene>
<dbReference type="EMBL" id="BARV01020877">
    <property type="protein sequence ID" value="GAI18671.1"/>
    <property type="molecule type" value="Genomic_DNA"/>
</dbReference>
<proteinExistence type="predicted"/>
<organism evidence="1">
    <name type="scientific">marine sediment metagenome</name>
    <dbReference type="NCBI Taxonomy" id="412755"/>
    <lineage>
        <taxon>unclassified sequences</taxon>
        <taxon>metagenomes</taxon>
        <taxon>ecological metagenomes</taxon>
    </lineage>
</organism>
<evidence type="ECO:0000313" key="1">
    <source>
        <dbReference type="EMBL" id="GAI18671.1"/>
    </source>
</evidence>
<name>X1MKS9_9ZZZZ</name>
<comment type="caution">
    <text evidence="1">The sequence shown here is derived from an EMBL/GenBank/DDBJ whole genome shotgun (WGS) entry which is preliminary data.</text>
</comment>
<sequence>MNPFVKTFLVCENCLEKMKVENTVIDKNFKVICKSCFVNRDE</sequence>
<protein>
    <submittedName>
        <fullName evidence="1">Uncharacterized protein</fullName>
    </submittedName>
</protein>